<evidence type="ECO:0000259" key="2">
    <source>
        <dbReference type="Pfam" id="PF04773"/>
    </source>
</evidence>
<keyword evidence="5" id="KW-1185">Reference proteome</keyword>
<keyword evidence="1" id="KW-1133">Transmembrane helix</keyword>
<dbReference type="PANTHER" id="PTHR30273">
    <property type="entry name" value="PERIPLASMIC SIGNAL SENSOR AND SIGMA FACTOR ACTIVATOR FECR-RELATED"/>
    <property type="match status" value="1"/>
</dbReference>
<dbReference type="Pfam" id="PF04773">
    <property type="entry name" value="FecR"/>
    <property type="match status" value="1"/>
</dbReference>
<keyword evidence="1" id="KW-0472">Membrane</keyword>
<dbReference type="GO" id="GO:0016989">
    <property type="term" value="F:sigma factor antagonist activity"/>
    <property type="evidence" value="ECO:0007669"/>
    <property type="project" value="TreeGrafter"/>
</dbReference>
<accession>A0A1W2EKP9</accession>
<evidence type="ECO:0000259" key="3">
    <source>
        <dbReference type="Pfam" id="PF16344"/>
    </source>
</evidence>
<feature type="domain" description="FecR protein" evidence="2">
    <location>
        <begin position="173"/>
        <end position="267"/>
    </location>
</feature>
<reference evidence="4 5" key="1">
    <citation type="submission" date="2017-04" db="EMBL/GenBank/DDBJ databases">
        <authorList>
            <person name="Afonso C.L."/>
            <person name="Miller P.J."/>
            <person name="Scott M.A."/>
            <person name="Spackman E."/>
            <person name="Goraichik I."/>
            <person name="Dimitrov K.M."/>
            <person name="Suarez D.L."/>
            <person name="Swayne D.E."/>
        </authorList>
    </citation>
    <scope>NUCLEOTIDE SEQUENCE [LARGE SCALE GENOMIC DNA]</scope>
    <source>
        <strain evidence="4 5">DSM 19625</strain>
    </source>
</reference>
<dbReference type="AlphaFoldDB" id="A0A1W2EKP9"/>
<evidence type="ECO:0000313" key="4">
    <source>
        <dbReference type="EMBL" id="SMD10290.1"/>
    </source>
</evidence>
<dbReference type="EMBL" id="FWYB01000013">
    <property type="protein sequence ID" value="SMD10290.1"/>
    <property type="molecule type" value="Genomic_DNA"/>
</dbReference>
<dbReference type="PANTHER" id="PTHR30273:SF2">
    <property type="entry name" value="PROTEIN FECR"/>
    <property type="match status" value="1"/>
</dbReference>
<feature type="transmembrane region" description="Helical" evidence="1">
    <location>
        <begin position="79"/>
        <end position="100"/>
    </location>
</feature>
<protein>
    <submittedName>
        <fullName evidence="4">FecR family protein</fullName>
    </submittedName>
</protein>
<dbReference type="Proteomes" id="UP000192678">
    <property type="component" value="Unassembled WGS sequence"/>
</dbReference>
<keyword evidence="1" id="KW-0812">Transmembrane</keyword>
<dbReference type="Gene3D" id="2.60.120.1440">
    <property type="match status" value="1"/>
</dbReference>
<dbReference type="InterPro" id="IPR012373">
    <property type="entry name" value="Ferrdict_sens_TM"/>
</dbReference>
<dbReference type="STRING" id="475255.SAMN04488101_11369"/>
<dbReference type="PIRSF" id="PIRSF018266">
    <property type="entry name" value="FecR"/>
    <property type="match status" value="1"/>
</dbReference>
<evidence type="ECO:0000313" key="5">
    <source>
        <dbReference type="Proteomes" id="UP000192678"/>
    </source>
</evidence>
<dbReference type="Gene3D" id="3.55.50.30">
    <property type="match status" value="1"/>
</dbReference>
<organism evidence="4 5">
    <name type="scientific">Pedobacter nyackensis</name>
    <dbReference type="NCBI Taxonomy" id="475255"/>
    <lineage>
        <taxon>Bacteria</taxon>
        <taxon>Pseudomonadati</taxon>
        <taxon>Bacteroidota</taxon>
        <taxon>Sphingobacteriia</taxon>
        <taxon>Sphingobacteriales</taxon>
        <taxon>Sphingobacteriaceae</taxon>
        <taxon>Pedobacter</taxon>
    </lineage>
</organism>
<sequence>MYMGKIHLDKTEILNLASRISEGAATDEEIRRYNVIYRQFQQSEATPMDTEGVNLLREQMIENINQQLIPPARANIRLWITRIAASIILIGSVAAGFYFLNSSQKDLAKQAVVVPGGNKAILTLADGKRIILDTAHGLISKEANIAVSNAANGIISYEKLKSALNGTQLEFNKIETPRGGTYRVNLSDGTRVWLNSASTLRYPVAYSKEQRVVELEGEAYFEVAKDRSHPFKVKSKGQIVEVLGTHFNVNGYDDEPFTKTTLLEGSIMVSTVKNKMVLKPMQESLNSNGVLSGQQTVDADEAVAWKNGYFQFNDENLESVMRQISRWYDVEVVFVGKPSNKKFNGMISRSKGIKIALEIMEATGNVRFKMEGRKLIVKT</sequence>
<feature type="domain" description="Protein FecR C-terminal" evidence="3">
    <location>
        <begin position="309"/>
        <end position="377"/>
    </location>
</feature>
<proteinExistence type="predicted"/>
<dbReference type="InterPro" id="IPR032508">
    <property type="entry name" value="FecR_C"/>
</dbReference>
<evidence type="ECO:0000256" key="1">
    <source>
        <dbReference type="SAM" id="Phobius"/>
    </source>
</evidence>
<gene>
    <name evidence="4" type="ORF">SAMN04488101_11369</name>
</gene>
<name>A0A1W2EKP9_9SPHI</name>
<dbReference type="InterPro" id="IPR006860">
    <property type="entry name" value="FecR"/>
</dbReference>
<dbReference type="Pfam" id="PF16344">
    <property type="entry name" value="FecR_C"/>
    <property type="match status" value="1"/>
</dbReference>